<evidence type="ECO:0000313" key="2">
    <source>
        <dbReference type="EMBL" id="MPL90646.1"/>
    </source>
</evidence>
<protein>
    <recommendedName>
        <fullName evidence="1">Transposase InsH N-terminal domain-containing protein</fullName>
    </recommendedName>
</protein>
<accession>A0A644VH48</accession>
<evidence type="ECO:0000259" key="1">
    <source>
        <dbReference type="Pfam" id="PF05598"/>
    </source>
</evidence>
<name>A0A644VH48_9ZZZZ</name>
<reference evidence="2" key="1">
    <citation type="submission" date="2019-08" db="EMBL/GenBank/DDBJ databases">
        <authorList>
            <person name="Kucharzyk K."/>
            <person name="Murdoch R.W."/>
            <person name="Higgins S."/>
            <person name="Loffler F."/>
        </authorList>
    </citation>
    <scope>NUCLEOTIDE SEQUENCE</scope>
</reference>
<comment type="caution">
    <text evidence="2">The sequence shown here is derived from an EMBL/GenBank/DDBJ whole genome shotgun (WGS) entry which is preliminary data.</text>
</comment>
<organism evidence="2">
    <name type="scientific">bioreactor metagenome</name>
    <dbReference type="NCBI Taxonomy" id="1076179"/>
    <lineage>
        <taxon>unclassified sequences</taxon>
        <taxon>metagenomes</taxon>
        <taxon>ecological metagenomes</taxon>
    </lineage>
</organism>
<proteinExistence type="predicted"/>
<sequence>MNKIELTSFADLAADKRKVKEVFFNQINSIIDWEKIDQLIKRHYNKGVSAVNRPSYSGLLLFKIT</sequence>
<dbReference type="Pfam" id="PF05598">
    <property type="entry name" value="DUF772"/>
    <property type="match status" value="1"/>
</dbReference>
<feature type="domain" description="Transposase InsH N-terminal" evidence="1">
    <location>
        <begin position="16"/>
        <end position="64"/>
    </location>
</feature>
<gene>
    <name evidence="2" type="ORF">SDC9_36700</name>
</gene>
<dbReference type="InterPro" id="IPR008490">
    <property type="entry name" value="Transposase_InsH_N"/>
</dbReference>
<dbReference type="AlphaFoldDB" id="A0A644VH48"/>
<dbReference type="EMBL" id="VSSQ01000309">
    <property type="protein sequence ID" value="MPL90646.1"/>
    <property type="molecule type" value="Genomic_DNA"/>
</dbReference>